<comment type="caution">
    <text evidence="2">The sequence shown here is derived from an EMBL/GenBank/DDBJ whole genome shotgun (WGS) entry which is preliminary data.</text>
</comment>
<dbReference type="AlphaFoldDB" id="A0A081PJX3"/>
<accession>A0A081PJX3</accession>
<sequence>MENQTSRDTENKLFMILLGSKAPGRHVEQHDYFFGIAPHLKDLVPEIKAFWLEAGEKIHIDAWREVNTVEGFKVTIQINSGQPAEEQHSRLFFINLGGYQRNKFEEQHYPILTVRDSMAEASRTAKDTLFFKENHFEGATSHIDDKYGVDVDDLYQIEDILAPGQKAKYRIVLQPAEGLKEDEIHLGYLKLGSLVKL</sequence>
<evidence type="ECO:0000313" key="3">
    <source>
        <dbReference type="Proteomes" id="UP000028007"/>
    </source>
</evidence>
<dbReference type="RefSeq" id="WP_037438689.1">
    <property type="nucleotide sequence ID" value="NZ_JNFF01000022.1"/>
</dbReference>
<organism evidence="2 3">
    <name type="scientific">Pedobacter antarcticus 4BY</name>
    <dbReference type="NCBI Taxonomy" id="1358423"/>
    <lineage>
        <taxon>Bacteria</taxon>
        <taxon>Pseudomonadati</taxon>
        <taxon>Bacteroidota</taxon>
        <taxon>Sphingobacteriia</taxon>
        <taxon>Sphingobacteriales</taxon>
        <taxon>Sphingobacteriaceae</taxon>
        <taxon>Pedobacter</taxon>
    </lineage>
</organism>
<proteinExistence type="predicted"/>
<name>A0A081PJX3_9SPHI</name>
<gene>
    <name evidence="2" type="ORF">N180_08960</name>
</gene>
<dbReference type="Pfam" id="PF07566">
    <property type="entry name" value="DUF1543"/>
    <property type="match status" value="1"/>
</dbReference>
<feature type="domain" description="DUF1543" evidence="1">
    <location>
        <begin position="25"/>
        <end position="75"/>
    </location>
</feature>
<dbReference type="InterPro" id="IPR011440">
    <property type="entry name" value="DUF1543"/>
</dbReference>
<dbReference type="eggNOG" id="ENOG502ZHPT">
    <property type="taxonomic scope" value="Bacteria"/>
</dbReference>
<reference evidence="2 3" key="1">
    <citation type="journal article" date="1992" name="Int. J. Syst. Bacteriol.">
        <title>Sphingobacterium antarcticus sp. nov. a Psychrotrophic Bacterium from the Soils of Schirmacher Oasis, Antarctica.</title>
        <authorList>
            <person name="Shivaji S."/>
            <person name="Ray M.K."/>
            <person name="Rao N.S."/>
            <person name="Saiserr L."/>
            <person name="Jagannadham M.V."/>
            <person name="Kumar G.S."/>
            <person name="Reddy G."/>
            <person name="Bhargava P.M."/>
        </authorList>
    </citation>
    <scope>NUCLEOTIDE SEQUENCE [LARGE SCALE GENOMIC DNA]</scope>
    <source>
        <strain evidence="2 3">4BY</strain>
    </source>
</reference>
<protein>
    <recommendedName>
        <fullName evidence="1">DUF1543 domain-containing protein</fullName>
    </recommendedName>
</protein>
<dbReference type="OrthoDB" id="850243at2"/>
<keyword evidence="3" id="KW-1185">Reference proteome</keyword>
<evidence type="ECO:0000313" key="2">
    <source>
        <dbReference type="EMBL" id="KEQ30996.1"/>
    </source>
</evidence>
<dbReference type="EMBL" id="JNFF01000022">
    <property type="protein sequence ID" value="KEQ30996.1"/>
    <property type="molecule type" value="Genomic_DNA"/>
</dbReference>
<dbReference type="Proteomes" id="UP000028007">
    <property type="component" value="Unassembled WGS sequence"/>
</dbReference>
<evidence type="ECO:0000259" key="1">
    <source>
        <dbReference type="Pfam" id="PF07566"/>
    </source>
</evidence>
<dbReference type="Gene3D" id="3.10.20.10">
    <property type="match status" value="2"/>
</dbReference>